<evidence type="ECO:0000256" key="6">
    <source>
        <dbReference type="ARBA" id="ARBA00023146"/>
    </source>
</evidence>
<dbReference type="InterPro" id="IPR004493">
    <property type="entry name" value="Leu-tRNA-synth_Ia_arc/euk"/>
</dbReference>
<protein>
    <submittedName>
        <fullName evidence="7">Uncharacterized protein</fullName>
    </submittedName>
</protein>
<name>A0ABP0P9Q0_9DINO</name>
<keyword evidence="3" id="KW-0547">Nucleotide-binding</keyword>
<accession>A0ABP0P9Q0</accession>
<keyword evidence="8" id="KW-1185">Reference proteome</keyword>
<dbReference type="InterPro" id="IPR009008">
    <property type="entry name" value="Val/Leu/Ile-tRNA-synth_edit"/>
</dbReference>
<keyword evidence="6" id="KW-0030">Aminoacyl-tRNA synthetase</keyword>
<dbReference type="Gene3D" id="3.90.740.10">
    <property type="entry name" value="Valyl/Leucyl/Isoleucyl-tRNA synthetase, editing domain"/>
    <property type="match status" value="1"/>
</dbReference>
<comment type="similarity">
    <text evidence="1">Belongs to the class-I aminoacyl-tRNA synthetase family.</text>
</comment>
<evidence type="ECO:0000256" key="3">
    <source>
        <dbReference type="ARBA" id="ARBA00022741"/>
    </source>
</evidence>
<evidence type="ECO:0000256" key="1">
    <source>
        <dbReference type="ARBA" id="ARBA00005594"/>
    </source>
</evidence>
<evidence type="ECO:0000256" key="2">
    <source>
        <dbReference type="ARBA" id="ARBA00022598"/>
    </source>
</evidence>
<evidence type="ECO:0000256" key="5">
    <source>
        <dbReference type="ARBA" id="ARBA00022917"/>
    </source>
</evidence>
<proteinExistence type="inferred from homology"/>
<reference evidence="7 8" key="1">
    <citation type="submission" date="2024-02" db="EMBL/GenBank/DDBJ databases">
        <authorList>
            <person name="Chen Y."/>
            <person name="Shah S."/>
            <person name="Dougan E. K."/>
            <person name="Thang M."/>
            <person name="Chan C."/>
        </authorList>
    </citation>
    <scope>NUCLEOTIDE SEQUENCE [LARGE SCALE GENOMIC DNA]</scope>
</reference>
<evidence type="ECO:0000313" key="7">
    <source>
        <dbReference type="EMBL" id="CAK9072494.1"/>
    </source>
</evidence>
<dbReference type="EMBL" id="CAXAMN010022758">
    <property type="protein sequence ID" value="CAK9072494.1"/>
    <property type="molecule type" value="Genomic_DNA"/>
</dbReference>
<keyword evidence="4" id="KW-0067">ATP-binding</keyword>
<keyword evidence="5" id="KW-0648">Protein biosynthesis</keyword>
<dbReference type="SUPFAM" id="SSF50677">
    <property type="entry name" value="ValRS/IleRS/LeuRS editing domain"/>
    <property type="match status" value="1"/>
</dbReference>
<dbReference type="PANTHER" id="PTHR45794:SF1">
    <property type="entry name" value="LEUCINE--TRNA LIGASE, CYTOPLASMIC"/>
    <property type="match status" value="1"/>
</dbReference>
<evidence type="ECO:0000256" key="4">
    <source>
        <dbReference type="ARBA" id="ARBA00022840"/>
    </source>
</evidence>
<gene>
    <name evidence="7" type="ORF">CCMP2556_LOCUS35667</name>
</gene>
<organism evidence="7 8">
    <name type="scientific">Durusdinium trenchii</name>
    <dbReference type="NCBI Taxonomy" id="1381693"/>
    <lineage>
        <taxon>Eukaryota</taxon>
        <taxon>Sar</taxon>
        <taxon>Alveolata</taxon>
        <taxon>Dinophyceae</taxon>
        <taxon>Suessiales</taxon>
        <taxon>Symbiodiniaceae</taxon>
        <taxon>Durusdinium</taxon>
    </lineage>
</organism>
<comment type="caution">
    <text evidence="7">The sequence shown here is derived from an EMBL/GenBank/DDBJ whole genome shotgun (WGS) entry which is preliminary data.</text>
</comment>
<sequence>MDHDRAEGEGVAPQEYTAIKIELLEWTPDMQKKFKKGSKDTWIDLAHLAESEQFLHVQAEDILMPWGKPKCVMEVSGVLAEVTYLSQKVLASSRVMLWAYRSFGGVLMGAEVAAPTTKYEFVHILPLPTIKMDKGTGIVTSVPSDSPDDFAAYMDLMKSDKKREYYGVKKEWVEPFDLIPIIDVEIDGEVRAMAAQYVCEKLGVQSINDRVKLAEAHDTCYKLGFDKGIMSLGPFKGQPVKCFGCSKLLLATNLNCLNLLRAPRKAKFEFRTASFSDSAG</sequence>
<dbReference type="Proteomes" id="UP001642484">
    <property type="component" value="Unassembled WGS sequence"/>
</dbReference>
<evidence type="ECO:0000313" key="8">
    <source>
        <dbReference type="Proteomes" id="UP001642484"/>
    </source>
</evidence>
<dbReference type="PANTHER" id="PTHR45794">
    <property type="entry name" value="LEUCYL-TRNA SYNTHETASE"/>
    <property type="match status" value="1"/>
</dbReference>
<keyword evidence="2" id="KW-0436">Ligase</keyword>